<organism evidence="1 2">
    <name type="scientific">Undibacterium luofuense</name>
    <dbReference type="NCBI Taxonomy" id="2828733"/>
    <lineage>
        <taxon>Bacteria</taxon>
        <taxon>Pseudomonadati</taxon>
        <taxon>Pseudomonadota</taxon>
        <taxon>Betaproteobacteria</taxon>
        <taxon>Burkholderiales</taxon>
        <taxon>Oxalobacteraceae</taxon>
        <taxon>Undibacterium</taxon>
    </lineage>
</organism>
<evidence type="ECO:0008006" key="3">
    <source>
        <dbReference type="Google" id="ProtNLM"/>
    </source>
</evidence>
<sequence>MKSWLKVAPLILILCACSTGYRVQDGSLAAATGGFRDYAGPGKLRRVYITANGLTKPETVSEMILLRGAEMAKKDGKTYLLIYASVPDAIRGLYRSAPHVDSSFMGSSATTYFLFSETNEPGALNADEIIAKLGPIYLGNR</sequence>
<accession>A0A941I686</accession>
<dbReference type="RefSeq" id="WP_212688885.1">
    <property type="nucleotide sequence ID" value="NZ_JAGSPN010000013.1"/>
</dbReference>
<dbReference type="PROSITE" id="PS51257">
    <property type="entry name" value="PROKAR_LIPOPROTEIN"/>
    <property type="match status" value="1"/>
</dbReference>
<evidence type="ECO:0000313" key="2">
    <source>
        <dbReference type="Proteomes" id="UP000680067"/>
    </source>
</evidence>
<dbReference type="EMBL" id="JAGSPN010000013">
    <property type="protein sequence ID" value="MBR7783612.1"/>
    <property type="molecule type" value="Genomic_DNA"/>
</dbReference>
<protein>
    <recommendedName>
        <fullName evidence="3">Lipoprotein</fullName>
    </recommendedName>
</protein>
<evidence type="ECO:0000313" key="1">
    <source>
        <dbReference type="EMBL" id="MBR7783612.1"/>
    </source>
</evidence>
<name>A0A941I686_9BURK</name>
<proteinExistence type="predicted"/>
<dbReference type="AlphaFoldDB" id="A0A941I686"/>
<keyword evidence="2" id="KW-1185">Reference proteome</keyword>
<reference evidence="1" key="1">
    <citation type="submission" date="2021-04" db="EMBL/GenBank/DDBJ databases">
        <title>novel species isolated from subtropical streams in China.</title>
        <authorList>
            <person name="Lu H."/>
        </authorList>
    </citation>
    <scope>NUCLEOTIDE SEQUENCE</scope>
    <source>
        <strain evidence="1">LFS511W</strain>
    </source>
</reference>
<gene>
    <name evidence="1" type="ORF">KDM89_15815</name>
</gene>
<comment type="caution">
    <text evidence="1">The sequence shown here is derived from an EMBL/GenBank/DDBJ whole genome shotgun (WGS) entry which is preliminary data.</text>
</comment>
<dbReference type="Proteomes" id="UP000680067">
    <property type="component" value="Unassembled WGS sequence"/>
</dbReference>